<dbReference type="InterPro" id="IPR001810">
    <property type="entry name" value="F-box_dom"/>
</dbReference>
<dbReference type="Proteomes" id="UP000278143">
    <property type="component" value="Unassembled WGS sequence"/>
</dbReference>
<dbReference type="SUPFAM" id="SSF50978">
    <property type="entry name" value="WD40 repeat-like"/>
    <property type="match status" value="1"/>
</dbReference>
<dbReference type="PROSITE" id="PS50181">
    <property type="entry name" value="FBOX"/>
    <property type="match status" value="1"/>
</dbReference>
<evidence type="ECO:0000256" key="2">
    <source>
        <dbReference type="SAM" id="MobiDB-lite"/>
    </source>
</evidence>
<feature type="repeat" description="WD" evidence="1">
    <location>
        <begin position="316"/>
        <end position="351"/>
    </location>
</feature>
<dbReference type="Pfam" id="PF00400">
    <property type="entry name" value="WD40"/>
    <property type="match status" value="1"/>
</dbReference>
<dbReference type="InterPro" id="IPR015943">
    <property type="entry name" value="WD40/YVTN_repeat-like_dom_sf"/>
</dbReference>
<dbReference type="Gene3D" id="2.130.10.10">
    <property type="entry name" value="YVTN repeat-like/Quinoprotein amine dehydrogenase"/>
    <property type="match status" value="2"/>
</dbReference>
<dbReference type="InterPro" id="IPR001680">
    <property type="entry name" value="WD40_rpt"/>
</dbReference>
<sequence>MAAARFCRLPDDILCHIVGLLDAHELMAIERVCRRLRQLLAALGWRVWLRSMGWHFASCPVARLRALTMPGRPRCDERASKDGARIRQQHRHITAGPCYLARIGATADRLWHEQAPASYLLDQHAEAAGPVVRASRTFIAWTVGSQVKWTYASSKQWPVAEIHRTNTLRAHGADLTDLALDVADTDERRANIVVAGVDGALASWDIGTAVRADARDSKAGRNARLVWRMPLAGHGVQRIQQRATAPHRLISASHDRQLRVVDTGRRIVADQISLPDRPWALHWLADDVLAVGLFGAPHSLAIYRLRPEGVERDRFLLGHRASVYGLDACPQAPSLLLSGGYEGETRLWDLRVASGDHHGCVARFEDRFNDTAVYCCQWDGQRVASGRGRHGVVDFWDARWPAWSSMSQQQCALDGGTAARMSPLRRTDVWTKYNGRRWTPVYSLCLEQTRVLAALETELWWLDFTGRPLAMPAQRRTATTAKKAKRKPDRQRRRTGRTSSGWPPHGQ</sequence>
<keyword evidence="1" id="KW-0853">WD repeat</keyword>
<dbReference type="InterPro" id="IPR036322">
    <property type="entry name" value="WD40_repeat_dom_sf"/>
</dbReference>
<dbReference type="PANTHER" id="PTHR14381:SF1">
    <property type="entry name" value="F-BOX_WD REPEAT-CONTAINING PROTEIN 4"/>
    <property type="match status" value="1"/>
</dbReference>
<feature type="domain" description="F-box" evidence="3">
    <location>
        <begin position="3"/>
        <end position="51"/>
    </location>
</feature>
<dbReference type="SMART" id="SM00256">
    <property type="entry name" value="FBOX"/>
    <property type="match status" value="1"/>
</dbReference>
<organism evidence="4 5">
    <name type="scientific">Syncephalis pseudoplumigaleata</name>
    <dbReference type="NCBI Taxonomy" id="1712513"/>
    <lineage>
        <taxon>Eukaryota</taxon>
        <taxon>Fungi</taxon>
        <taxon>Fungi incertae sedis</taxon>
        <taxon>Zoopagomycota</taxon>
        <taxon>Zoopagomycotina</taxon>
        <taxon>Zoopagomycetes</taxon>
        <taxon>Zoopagales</taxon>
        <taxon>Piptocephalidaceae</taxon>
        <taxon>Syncephalis</taxon>
    </lineage>
</organism>
<name>A0A4P9Z3A4_9FUNG</name>
<dbReference type="GO" id="GO:0031146">
    <property type="term" value="P:SCF-dependent proteasomal ubiquitin-dependent protein catabolic process"/>
    <property type="evidence" value="ECO:0007669"/>
    <property type="project" value="TreeGrafter"/>
</dbReference>
<keyword evidence="5" id="KW-1185">Reference proteome</keyword>
<evidence type="ECO:0000256" key="1">
    <source>
        <dbReference type="PROSITE-ProRule" id="PRU00221"/>
    </source>
</evidence>
<dbReference type="Gene3D" id="1.20.1280.50">
    <property type="match status" value="1"/>
</dbReference>
<dbReference type="InterPro" id="IPR052301">
    <property type="entry name" value="SCF_F-box/WD-repeat"/>
</dbReference>
<feature type="region of interest" description="Disordered" evidence="2">
    <location>
        <begin position="472"/>
        <end position="507"/>
    </location>
</feature>
<accession>A0A4P9Z3A4</accession>
<dbReference type="GO" id="GO:0019005">
    <property type="term" value="C:SCF ubiquitin ligase complex"/>
    <property type="evidence" value="ECO:0007669"/>
    <property type="project" value="TreeGrafter"/>
</dbReference>
<evidence type="ECO:0000259" key="3">
    <source>
        <dbReference type="PROSITE" id="PS50181"/>
    </source>
</evidence>
<dbReference type="AlphaFoldDB" id="A0A4P9Z3A4"/>
<dbReference type="PROSITE" id="PS50294">
    <property type="entry name" value="WD_REPEATS_REGION"/>
    <property type="match status" value="1"/>
</dbReference>
<dbReference type="CDD" id="cd09917">
    <property type="entry name" value="F-box_SF"/>
    <property type="match status" value="1"/>
</dbReference>
<reference evidence="5" key="1">
    <citation type="journal article" date="2018" name="Nat. Microbiol.">
        <title>Leveraging single-cell genomics to expand the fungal tree of life.</title>
        <authorList>
            <person name="Ahrendt S.R."/>
            <person name="Quandt C.A."/>
            <person name="Ciobanu D."/>
            <person name="Clum A."/>
            <person name="Salamov A."/>
            <person name="Andreopoulos B."/>
            <person name="Cheng J.F."/>
            <person name="Woyke T."/>
            <person name="Pelin A."/>
            <person name="Henrissat B."/>
            <person name="Reynolds N.K."/>
            <person name="Benny G.L."/>
            <person name="Smith M.E."/>
            <person name="James T.Y."/>
            <person name="Grigoriev I.V."/>
        </authorList>
    </citation>
    <scope>NUCLEOTIDE SEQUENCE [LARGE SCALE GENOMIC DNA]</scope>
    <source>
        <strain evidence="5">Benny S71-1</strain>
    </source>
</reference>
<dbReference type="EMBL" id="KZ989312">
    <property type="protein sequence ID" value="RKP26885.1"/>
    <property type="molecule type" value="Genomic_DNA"/>
</dbReference>
<evidence type="ECO:0000313" key="5">
    <source>
        <dbReference type="Proteomes" id="UP000278143"/>
    </source>
</evidence>
<protein>
    <submittedName>
        <fullName evidence="4">WD40-repeat-containing domain protein</fullName>
    </submittedName>
</protein>
<dbReference type="OrthoDB" id="1259151at2759"/>
<feature type="compositionally biased region" description="Basic residues" evidence="2">
    <location>
        <begin position="482"/>
        <end position="496"/>
    </location>
</feature>
<dbReference type="SUPFAM" id="SSF81383">
    <property type="entry name" value="F-box domain"/>
    <property type="match status" value="1"/>
</dbReference>
<dbReference type="InterPro" id="IPR036047">
    <property type="entry name" value="F-box-like_dom_sf"/>
</dbReference>
<proteinExistence type="predicted"/>
<dbReference type="PROSITE" id="PS50082">
    <property type="entry name" value="WD_REPEATS_2"/>
    <property type="match status" value="1"/>
</dbReference>
<gene>
    <name evidence="4" type="ORF">SYNPS1DRAFT_27434</name>
</gene>
<dbReference type="SMART" id="SM00320">
    <property type="entry name" value="WD40"/>
    <property type="match status" value="3"/>
</dbReference>
<dbReference type="PANTHER" id="PTHR14381">
    <property type="entry name" value="DACTYLIN"/>
    <property type="match status" value="1"/>
</dbReference>
<dbReference type="Pfam" id="PF12937">
    <property type="entry name" value="F-box-like"/>
    <property type="match status" value="1"/>
</dbReference>
<evidence type="ECO:0000313" key="4">
    <source>
        <dbReference type="EMBL" id="RKP26885.1"/>
    </source>
</evidence>